<dbReference type="PANTHER" id="PTHR10654">
    <property type="entry name" value="CAS SCAFFOLDING PROTEIN"/>
    <property type="match status" value="1"/>
</dbReference>
<accession>A0ABS2YVI3</accession>
<evidence type="ECO:0000313" key="9">
    <source>
        <dbReference type="Proteomes" id="UP001166052"/>
    </source>
</evidence>
<keyword evidence="4" id="KW-0130">Cell adhesion</keyword>
<gene>
    <name evidence="8" type="primary">Nedd9_1</name>
    <name evidence="8" type="ORF">GTO92_0005695</name>
</gene>
<protein>
    <submittedName>
        <fullName evidence="8">CASL protein</fullName>
    </submittedName>
</protein>
<dbReference type="PROSITE" id="PS50002">
    <property type="entry name" value="SH3"/>
    <property type="match status" value="1"/>
</dbReference>
<evidence type="ECO:0000313" key="8">
    <source>
        <dbReference type="EMBL" id="MBN3290560.1"/>
    </source>
</evidence>
<feature type="non-terminal residue" evidence="8">
    <location>
        <position position="1"/>
    </location>
</feature>
<dbReference type="Gene3D" id="2.30.30.40">
    <property type="entry name" value="SH3 Domains"/>
    <property type="match status" value="1"/>
</dbReference>
<evidence type="ECO:0000259" key="7">
    <source>
        <dbReference type="PROSITE" id="PS50002"/>
    </source>
</evidence>
<keyword evidence="2 5" id="KW-0728">SH3 domain</keyword>
<dbReference type="InterPro" id="IPR037362">
    <property type="entry name" value="CAS_fam"/>
</dbReference>
<evidence type="ECO:0000256" key="1">
    <source>
        <dbReference type="ARBA" id="ARBA00007848"/>
    </source>
</evidence>
<evidence type="ECO:0000256" key="3">
    <source>
        <dbReference type="ARBA" id="ARBA00022553"/>
    </source>
</evidence>
<evidence type="ECO:0000256" key="6">
    <source>
        <dbReference type="SAM" id="MobiDB-lite"/>
    </source>
</evidence>
<keyword evidence="3" id="KW-0597">Phosphoprotein</keyword>
<feature type="region of interest" description="Disordered" evidence="6">
    <location>
        <begin position="369"/>
        <end position="483"/>
    </location>
</feature>
<dbReference type="InterPro" id="IPR021901">
    <property type="entry name" value="CAS_C"/>
</dbReference>
<feature type="compositionally biased region" description="Pro residues" evidence="6">
    <location>
        <begin position="936"/>
        <end position="953"/>
    </location>
</feature>
<dbReference type="InterPro" id="IPR035747">
    <property type="entry name" value="EFS_SH3"/>
</dbReference>
<feature type="domain" description="SH3" evidence="7">
    <location>
        <begin position="3"/>
        <end position="65"/>
    </location>
</feature>
<dbReference type="InterPro" id="IPR036028">
    <property type="entry name" value="SH3-like_dom_sf"/>
</dbReference>
<comment type="similarity">
    <text evidence="1">Belongs to the CAS family.</text>
</comment>
<dbReference type="Proteomes" id="UP001166052">
    <property type="component" value="Unassembled WGS sequence"/>
</dbReference>
<organism evidence="8 9">
    <name type="scientific">Polypterus senegalus</name>
    <name type="common">Senegal bichir</name>
    <dbReference type="NCBI Taxonomy" id="55291"/>
    <lineage>
        <taxon>Eukaryota</taxon>
        <taxon>Metazoa</taxon>
        <taxon>Chordata</taxon>
        <taxon>Craniata</taxon>
        <taxon>Vertebrata</taxon>
        <taxon>Euteleostomi</taxon>
        <taxon>Actinopterygii</taxon>
        <taxon>Polypteriformes</taxon>
        <taxon>Polypteridae</taxon>
        <taxon>Polypterus</taxon>
    </lineage>
</organism>
<comment type="caution">
    <text evidence="8">The sequence shown here is derived from an EMBL/GenBank/DDBJ whole genome shotgun (WGS) entry which is preliminary data.</text>
</comment>
<dbReference type="SMART" id="SM00326">
    <property type="entry name" value="SH3"/>
    <property type="match status" value="1"/>
</dbReference>
<name>A0ABS2YVI3_POLSE</name>
<dbReference type="PANTHER" id="PTHR10654:SF21">
    <property type="entry name" value="EMBRYONAL FYN-ASSOCIATED SUBSTRATE"/>
    <property type="match status" value="1"/>
</dbReference>
<dbReference type="SUPFAM" id="SSF50044">
    <property type="entry name" value="SH3-domain"/>
    <property type="match status" value="1"/>
</dbReference>
<dbReference type="InterPro" id="IPR001452">
    <property type="entry name" value="SH3_domain"/>
</dbReference>
<sequence length="1301" mass="140295">MSLSTVLAKALFDNAAESPDELAFRKGDILMVLEQDAGGVPGWWLCSLHGRQGIVPGNRLRLLQTQNNLMGAPDLLGQDCTNAVNHSSLYQSQATLQEAENNVYLAPSSGRTTLNSTSNSNPVGENLYLAPTSSKVIAGESLYQAPSSVKPKPGEHLYLVPSVRASQTVTQTSNGPELYYQAPAGVKSYSAAAHQLGNVEQANENVYLAPTNKKLVHPVSHVTSSGTYQAPVGLKVIHTSAPTESLNLSPKISKVPEFVYQVPTLPPADVAYPEVTDDKGPRVSTGVKASINDTPAPHSFLYSHREPKSESLYKAPTAICLSEMSCQLSTKVPNQDANLPAPTENLYVIPPSAKVPQISAPGSQVIKMVPSNGPDSQTVYQAPKVVSSPRKNCRVPQSRGSDVSSLATTDGKKSTPASIAVNGQDVSHVYQSPRGVHSPKPPQRAIQTSAQIKGHKPESTSRASTESCRPGRATLQSSKKENALQTEHRVLGVGRGSCSQGKAVAQAPRKEGSSQIRQHASSTMQGTVNPSQNPPIGQPLRMCQRVAPLSVRENPKPDNRCEKVNTQLVRPVEESLEEGSIYLTPLNHPVQKQEEEYVDPDDENVKNKVYDTPAAVLWGKGALPLPADESRDSIYNVPRTLNGSQQGVTQEHQPEVYDVPSLLLKDIKSKIIEDETYNVPTSTGMAAFPVGRHPTDNEEEDDVYSVPSLTGQCGILNPDGEELSDIYKVPGHSSKQELVYEAPVDVPETADECGVYDMPASLNSQVDETDAFLLEPESFIRRLSVSSTSSCQSKSSTESSLDNLASLISSAQSSASCIPIPKELPSLLNDIVASGRQIPFLVSDQRFSDSLNRIADMIPGLSKGQVPDSLVCLVCRALEEAASLLAGHTSTYRPRLSSQESLSRRPLPALPVAEVKPIKSRKKGLCRKGSSIQERPLPPPPPPSFPLPPPPTGDPQREEETVEIANEYEGIGLITVPSNQGADATNIPLGESGGYVKLQVTTSLSVAHEKPNCLRPAGSSYYTGGCHRGASLSQRIQQLQLCSSKEAVSQRLQRCVKEIRKMYSVQQRIGIVEAYVSTGSFKDTWDIFAQRFPGVNLSAKSSVHKLVKKWQKSGSVENYKKNWALFVHTPAVVADIQKRMARSPRKWTRKLAQQANDGCSAPLSSLSAEDRQLLSFYSDQSQTHLSALTAAIDALFASIQGNQPPRAFVTKGKLVIVTAHKLVFIGDTLSRLLSSSEVRSKVTTSGALLCQALKSVVLATKGAALHYPSVSALQDMVDRVAELSQHAVRFTGLLPRMANAL</sequence>
<dbReference type="Pfam" id="PF16087">
    <property type="entry name" value="DUF4817"/>
    <property type="match status" value="1"/>
</dbReference>
<dbReference type="CDD" id="cd12003">
    <property type="entry name" value="SH3_EFS"/>
    <property type="match status" value="1"/>
</dbReference>
<feature type="non-terminal residue" evidence="8">
    <location>
        <position position="1301"/>
    </location>
</feature>
<evidence type="ECO:0000256" key="2">
    <source>
        <dbReference type="ARBA" id="ARBA00022443"/>
    </source>
</evidence>
<dbReference type="CDD" id="cd11564">
    <property type="entry name" value="FAT-like_CAS_C"/>
    <property type="match status" value="1"/>
</dbReference>
<feature type="region of interest" description="Disordered" evidence="6">
    <location>
        <begin position="919"/>
        <end position="959"/>
    </location>
</feature>
<reference evidence="8" key="1">
    <citation type="journal article" date="2021" name="Cell">
        <title>Tracing the genetic footprints of vertebrate landing in non-teleost ray-finned fishes.</title>
        <authorList>
            <person name="Bi X."/>
            <person name="Wang K."/>
            <person name="Yang L."/>
            <person name="Pan H."/>
            <person name="Jiang H."/>
            <person name="Wei Q."/>
            <person name="Fang M."/>
            <person name="Yu H."/>
            <person name="Zhu C."/>
            <person name="Cai Y."/>
            <person name="He Y."/>
            <person name="Gan X."/>
            <person name="Zeng H."/>
            <person name="Yu D."/>
            <person name="Zhu Y."/>
            <person name="Jiang H."/>
            <person name="Qiu Q."/>
            <person name="Yang H."/>
            <person name="Zhang Y.E."/>
            <person name="Wang W."/>
            <person name="Zhu M."/>
            <person name="He S."/>
            <person name="Zhang G."/>
        </authorList>
    </citation>
    <scope>NUCLEOTIDE SEQUENCE</scope>
    <source>
        <strain evidence="8">Bchr_001</strain>
    </source>
</reference>
<dbReference type="Pfam" id="PF12026">
    <property type="entry name" value="CAS_C"/>
    <property type="match status" value="1"/>
</dbReference>
<dbReference type="Gene3D" id="1.20.120.230">
    <property type="entry name" value="Alpha-catenin/vinculin-like"/>
    <property type="match status" value="1"/>
</dbReference>
<dbReference type="Pfam" id="PF00018">
    <property type="entry name" value="SH3_1"/>
    <property type="match status" value="1"/>
</dbReference>
<evidence type="ECO:0000256" key="4">
    <source>
        <dbReference type="ARBA" id="ARBA00022889"/>
    </source>
</evidence>
<dbReference type="EMBL" id="JAAWVN010008753">
    <property type="protein sequence ID" value="MBN3290560.1"/>
    <property type="molecule type" value="Genomic_DNA"/>
</dbReference>
<evidence type="ECO:0000256" key="5">
    <source>
        <dbReference type="PROSITE-ProRule" id="PRU00192"/>
    </source>
</evidence>
<keyword evidence="9" id="KW-1185">Reference proteome</keyword>
<proteinExistence type="inferred from homology"/>
<dbReference type="InterPro" id="IPR032135">
    <property type="entry name" value="DUF4817"/>
</dbReference>
<feature type="compositionally biased region" description="Polar residues" evidence="6">
    <location>
        <begin position="398"/>
        <end position="408"/>
    </location>
</feature>